<proteinExistence type="inferred from homology"/>
<dbReference type="InterPro" id="IPR040054">
    <property type="entry name" value="MRPS18B"/>
</dbReference>
<protein>
    <recommendedName>
        <fullName evidence="9">Small ribosomal subunit protein mS40</fullName>
    </recommendedName>
    <alternativeName>
        <fullName evidence="8">28S ribosomal protein S18-2, mitochondrial</fullName>
    </alternativeName>
    <alternativeName>
        <fullName evidence="10">28S ribosomal protein S18b, mitochondrial</fullName>
    </alternativeName>
</protein>
<evidence type="ECO:0000256" key="6">
    <source>
        <dbReference type="ARBA" id="ARBA00023128"/>
    </source>
</evidence>
<comment type="subcellular location">
    <subcellularLocation>
        <location evidence="1">Mitochondrion</location>
    </subcellularLocation>
</comment>
<keyword evidence="4" id="KW-0809">Transit peptide</keyword>
<evidence type="ECO:0000256" key="10">
    <source>
        <dbReference type="ARBA" id="ARBA00035515"/>
    </source>
</evidence>
<evidence type="ECO:0000256" key="3">
    <source>
        <dbReference type="ARBA" id="ARBA00022553"/>
    </source>
</evidence>
<evidence type="ECO:0000256" key="1">
    <source>
        <dbReference type="ARBA" id="ARBA00004173"/>
    </source>
</evidence>
<reference evidence="11 12" key="1">
    <citation type="journal article" date="2015" name="Parasit. Vectors">
        <title>Draft genome of the scabies mite.</title>
        <authorList>
            <person name="Rider S.D.Jr."/>
            <person name="Morgan M.S."/>
            <person name="Arlian L.G."/>
        </authorList>
    </citation>
    <scope>NUCLEOTIDE SEQUENCE [LARGE SCALE GENOMIC DNA]</scope>
    <source>
        <strain evidence="11">Arlian Lab</strain>
    </source>
</reference>
<dbReference type="VEuPathDB" id="VectorBase:SSCA002466"/>
<dbReference type="AlphaFoldDB" id="A0A132AET1"/>
<dbReference type="GO" id="GO:0032543">
    <property type="term" value="P:mitochondrial translation"/>
    <property type="evidence" value="ECO:0007669"/>
    <property type="project" value="InterPro"/>
</dbReference>
<evidence type="ECO:0000313" key="11">
    <source>
        <dbReference type="EMBL" id="KPM08930.1"/>
    </source>
</evidence>
<organism evidence="11 12">
    <name type="scientific">Sarcoptes scabiei</name>
    <name type="common">Itch mite</name>
    <name type="synonym">Acarus scabiei</name>
    <dbReference type="NCBI Taxonomy" id="52283"/>
    <lineage>
        <taxon>Eukaryota</taxon>
        <taxon>Metazoa</taxon>
        <taxon>Ecdysozoa</taxon>
        <taxon>Arthropoda</taxon>
        <taxon>Chelicerata</taxon>
        <taxon>Arachnida</taxon>
        <taxon>Acari</taxon>
        <taxon>Acariformes</taxon>
        <taxon>Sarcoptiformes</taxon>
        <taxon>Astigmata</taxon>
        <taxon>Psoroptidia</taxon>
        <taxon>Sarcoptoidea</taxon>
        <taxon>Sarcoptidae</taxon>
        <taxon>Sarcoptinae</taxon>
        <taxon>Sarcoptes</taxon>
    </lineage>
</organism>
<keyword evidence="6" id="KW-0496">Mitochondrion</keyword>
<sequence>MNSISNFNRTNFLNKNVSIWKVLCNEYSKARPKRPPSKNYLKDPTRDRRTPIDVETSIKYLNSEAFKETYQNYKVWEVFRRNFRGQYSPVVPRLSCLDEGFVKTSNPCPICRDRYLVLHYTNLQLLAHFISPQTGYVYPNSILCLCAEQYEKLCVAITLAKNHGLIDFEVPIRNYDYFYYYKDKLPKNFQC</sequence>
<evidence type="ECO:0000256" key="7">
    <source>
        <dbReference type="ARBA" id="ARBA00023274"/>
    </source>
</evidence>
<dbReference type="SUPFAM" id="SSF46911">
    <property type="entry name" value="Ribosomal protein S18"/>
    <property type="match status" value="1"/>
</dbReference>
<keyword evidence="7" id="KW-0687">Ribonucleoprotein</keyword>
<dbReference type="InterPro" id="IPR001648">
    <property type="entry name" value="Ribosomal_bS18"/>
</dbReference>
<comment type="caution">
    <text evidence="11">The sequence shown here is derived from an EMBL/GenBank/DDBJ whole genome shotgun (WGS) entry which is preliminary data.</text>
</comment>
<evidence type="ECO:0000256" key="9">
    <source>
        <dbReference type="ARBA" id="ARBA00035130"/>
    </source>
</evidence>
<accession>A0A132AET1</accession>
<dbReference type="PANTHER" id="PTHR13329:SF2">
    <property type="entry name" value="SMALL RIBOSOMAL SUBUNIT PROTEIN MS40"/>
    <property type="match status" value="1"/>
</dbReference>
<evidence type="ECO:0000256" key="4">
    <source>
        <dbReference type="ARBA" id="ARBA00022946"/>
    </source>
</evidence>
<dbReference type="GO" id="GO:0003735">
    <property type="term" value="F:structural constituent of ribosome"/>
    <property type="evidence" value="ECO:0007669"/>
    <property type="project" value="InterPro"/>
</dbReference>
<dbReference type="OrthoDB" id="21463at2759"/>
<dbReference type="Proteomes" id="UP000616769">
    <property type="component" value="Unassembled WGS sequence"/>
</dbReference>
<gene>
    <name evidence="11" type="ORF">QR98_0074560</name>
</gene>
<evidence type="ECO:0000256" key="2">
    <source>
        <dbReference type="ARBA" id="ARBA00006136"/>
    </source>
</evidence>
<dbReference type="GO" id="GO:0005739">
    <property type="term" value="C:mitochondrion"/>
    <property type="evidence" value="ECO:0007669"/>
    <property type="project" value="UniProtKB-SubCell"/>
</dbReference>
<dbReference type="PANTHER" id="PTHR13329">
    <property type="entry name" value="MITOCHONDRIAL RIBOSOMAL PROTEIN S18B"/>
    <property type="match status" value="1"/>
</dbReference>
<name>A0A132AET1_SARSC</name>
<keyword evidence="3" id="KW-0597">Phosphoprotein</keyword>
<comment type="similarity">
    <text evidence="2">Belongs to the bacterial ribosomal protein bS18 family. Mitochondrion-specific ribosomal protein mS40 subfamily.</text>
</comment>
<dbReference type="EMBL" id="JXLN01012894">
    <property type="protein sequence ID" value="KPM08930.1"/>
    <property type="molecule type" value="Genomic_DNA"/>
</dbReference>
<keyword evidence="5 11" id="KW-0689">Ribosomal protein</keyword>
<dbReference type="GO" id="GO:0005840">
    <property type="term" value="C:ribosome"/>
    <property type="evidence" value="ECO:0007669"/>
    <property type="project" value="UniProtKB-KW"/>
</dbReference>
<dbReference type="Pfam" id="PF01084">
    <property type="entry name" value="Ribosomal_S18"/>
    <property type="match status" value="1"/>
</dbReference>
<dbReference type="GO" id="GO:1990904">
    <property type="term" value="C:ribonucleoprotein complex"/>
    <property type="evidence" value="ECO:0007669"/>
    <property type="project" value="UniProtKB-KW"/>
</dbReference>
<evidence type="ECO:0000313" key="12">
    <source>
        <dbReference type="Proteomes" id="UP000616769"/>
    </source>
</evidence>
<evidence type="ECO:0000256" key="8">
    <source>
        <dbReference type="ARBA" id="ARBA00032055"/>
    </source>
</evidence>
<evidence type="ECO:0000256" key="5">
    <source>
        <dbReference type="ARBA" id="ARBA00022980"/>
    </source>
</evidence>
<dbReference type="OMA" id="CQKKHTQ"/>
<dbReference type="Gene3D" id="4.10.640.10">
    <property type="entry name" value="Ribosomal protein S18"/>
    <property type="match status" value="1"/>
</dbReference>
<dbReference type="InterPro" id="IPR036870">
    <property type="entry name" value="Ribosomal_bS18_sf"/>
</dbReference>